<dbReference type="Proteomes" id="UP001311232">
    <property type="component" value="Unassembled WGS sequence"/>
</dbReference>
<name>A0AAV9S418_9TELE</name>
<accession>A0AAV9S418</accession>
<organism evidence="1 2">
    <name type="scientific">Crenichthys baileyi</name>
    <name type="common">White River springfish</name>
    <dbReference type="NCBI Taxonomy" id="28760"/>
    <lineage>
        <taxon>Eukaryota</taxon>
        <taxon>Metazoa</taxon>
        <taxon>Chordata</taxon>
        <taxon>Craniata</taxon>
        <taxon>Vertebrata</taxon>
        <taxon>Euteleostomi</taxon>
        <taxon>Actinopterygii</taxon>
        <taxon>Neopterygii</taxon>
        <taxon>Teleostei</taxon>
        <taxon>Neoteleostei</taxon>
        <taxon>Acanthomorphata</taxon>
        <taxon>Ovalentaria</taxon>
        <taxon>Atherinomorphae</taxon>
        <taxon>Cyprinodontiformes</taxon>
        <taxon>Goodeidae</taxon>
        <taxon>Crenichthys</taxon>
    </lineage>
</organism>
<proteinExistence type="predicted"/>
<comment type="caution">
    <text evidence="1">The sequence shown here is derived from an EMBL/GenBank/DDBJ whole genome shotgun (WGS) entry which is preliminary data.</text>
</comment>
<sequence>MPDMDFTDNHGVVTCESRKKNVATSTSLVHGFFREREQFGGFEDLLPRVGTRICASGTPTTGDAVKPARSRTRTLKLTEPAASSPQADPIRHQISARLLSVATAIF</sequence>
<dbReference type="AlphaFoldDB" id="A0AAV9S418"/>
<evidence type="ECO:0000313" key="2">
    <source>
        <dbReference type="Proteomes" id="UP001311232"/>
    </source>
</evidence>
<evidence type="ECO:0000313" key="1">
    <source>
        <dbReference type="EMBL" id="KAK5615677.1"/>
    </source>
</evidence>
<protein>
    <submittedName>
        <fullName evidence="1">Uncharacterized protein</fullName>
    </submittedName>
</protein>
<dbReference type="EMBL" id="JAHHUM010000935">
    <property type="protein sequence ID" value="KAK5615677.1"/>
    <property type="molecule type" value="Genomic_DNA"/>
</dbReference>
<keyword evidence="2" id="KW-1185">Reference proteome</keyword>
<gene>
    <name evidence="1" type="ORF">CRENBAI_023511</name>
</gene>
<reference evidence="1 2" key="1">
    <citation type="submission" date="2021-06" db="EMBL/GenBank/DDBJ databases">
        <authorList>
            <person name="Palmer J.M."/>
        </authorList>
    </citation>
    <scope>NUCLEOTIDE SEQUENCE [LARGE SCALE GENOMIC DNA]</scope>
    <source>
        <strain evidence="1 2">MEX-2019</strain>
        <tissue evidence="1">Muscle</tissue>
    </source>
</reference>